<gene>
    <name evidence="3" type="ORF">B0I29_118106</name>
</gene>
<protein>
    <submittedName>
        <fullName evidence="3">Prepilin-type N-terminal cleavage/methylation domain-containing protein</fullName>
    </submittedName>
</protein>
<sequence length="469" mass="46313">MRRSGDQGGFTLVEVIVAIAMVSAVLAATTVFYVRSLSLGHHYAGREDAVRVATSALEVATGLGGENVLTRRDKAAVAGQTLVTGVDAYLADSVQVWDTDATAGAGATASLPTTAAAVVLNGLTYLQNWYVVKCWRATGTAGACTGSGTGTEFLRVVVAVQWNDVQCPGGTCAYFLATLLNASDDPVFPTAPTAGVTTSPTPSASASATASPSASASASPSATASPSPSPSPSPSASATSGGTAIWANRSSGYTNPAALWLSSSSLTVTGLVHTNADLRIEGSSVTLSPRIEYVSDQYISGATAPTPVQVSASVPTGTRVVADYAPGGTAATAAGTGYYAVAASACASGTWTYAAGAVASTATVVYVPCAVNVTTDVAPLLVATGTITVATSKVTIGSKTSPATTGLLSGSTSTSAITISGSYATVYGTVQALSGGVALLGSYSVFQCGIIGDTVQVGGADITITGTCA</sequence>
<evidence type="ECO:0000313" key="3">
    <source>
        <dbReference type="EMBL" id="RAK29314.1"/>
    </source>
</evidence>
<keyword evidence="2" id="KW-0812">Transmembrane</keyword>
<keyword evidence="4" id="KW-1185">Reference proteome</keyword>
<keyword evidence="2" id="KW-0472">Membrane</keyword>
<feature type="transmembrane region" description="Helical" evidence="2">
    <location>
        <begin position="12"/>
        <end position="34"/>
    </location>
</feature>
<dbReference type="RefSeq" id="WP_181558083.1">
    <property type="nucleotide sequence ID" value="NZ_JACHWI010000003.1"/>
</dbReference>
<reference evidence="3 4" key="1">
    <citation type="submission" date="2018-06" db="EMBL/GenBank/DDBJ databases">
        <title>Genomic Encyclopedia of Type Strains, Phase III (KMG-III): the genomes of soil and plant-associated and newly described type strains.</title>
        <authorList>
            <person name="Whitman W."/>
        </authorList>
    </citation>
    <scope>NUCLEOTIDE SEQUENCE [LARGE SCALE GENOMIC DNA]</scope>
    <source>
        <strain evidence="3 4">CGMCC 4.7090</strain>
    </source>
</reference>
<proteinExistence type="predicted"/>
<dbReference type="EMBL" id="QLMJ01000018">
    <property type="protein sequence ID" value="RAK29314.1"/>
    <property type="molecule type" value="Genomic_DNA"/>
</dbReference>
<dbReference type="PROSITE" id="PS00409">
    <property type="entry name" value="PROKAR_NTER_METHYL"/>
    <property type="match status" value="1"/>
</dbReference>
<name>A0A327Z7L1_9ACTN</name>
<accession>A0A327Z7L1</accession>
<feature type="compositionally biased region" description="Low complexity" evidence="1">
    <location>
        <begin position="191"/>
        <end position="226"/>
    </location>
</feature>
<evidence type="ECO:0000256" key="1">
    <source>
        <dbReference type="SAM" id="MobiDB-lite"/>
    </source>
</evidence>
<evidence type="ECO:0000313" key="4">
    <source>
        <dbReference type="Proteomes" id="UP000249341"/>
    </source>
</evidence>
<dbReference type="Pfam" id="PF07963">
    <property type="entry name" value="N_methyl"/>
    <property type="match status" value="1"/>
</dbReference>
<feature type="region of interest" description="Disordered" evidence="1">
    <location>
        <begin position="191"/>
        <end position="241"/>
    </location>
</feature>
<dbReference type="NCBIfam" id="TIGR02532">
    <property type="entry name" value="IV_pilin_GFxxxE"/>
    <property type="match status" value="1"/>
</dbReference>
<dbReference type="InterPro" id="IPR012902">
    <property type="entry name" value="N_methyl_site"/>
</dbReference>
<comment type="caution">
    <text evidence="3">The sequence shown here is derived from an EMBL/GenBank/DDBJ whole genome shotgun (WGS) entry which is preliminary data.</text>
</comment>
<dbReference type="Proteomes" id="UP000249341">
    <property type="component" value="Unassembled WGS sequence"/>
</dbReference>
<organism evidence="3 4">
    <name type="scientific">Actinoplanes lutulentus</name>
    <dbReference type="NCBI Taxonomy" id="1287878"/>
    <lineage>
        <taxon>Bacteria</taxon>
        <taxon>Bacillati</taxon>
        <taxon>Actinomycetota</taxon>
        <taxon>Actinomycetes</taxon>
        <taxon>Micromonosporales</taxon>
        <taxon>Micromonosporaceae</taxon>
        <taxon>Actinoplanes</taxon>
    </lineage>
</organism>
<keyword evidence="2" id="KW-1133">Transmembrane helix</keyword>
<evidence type="ECO:0000256" key="2">
    <source>
        <dbReference type="SAM" id="Phobius"/>
    </source>
</evidence>
<dbReference type="AlphaFoldDB" id="A0A327Z7L1"/>